<dbReference type="EMBL" id="BJYT01000015">
    <property type="protein sequence ID" value="GEO11059.1"/>
    <property type="molecule type" value="Genomic_DNA"/>
</dbReference>
<dbReference type="PANTHER" id="PTHR38102:SF1">
    <property type="entry name" value="PERIPLASMIC CHAPERONE SPY"/>
    <property type="match status" value="1"/>
</dbReference>
<keyword evidence="4" id="KW-1185">Reference proteome</keyword>
<dbReference type="GO" id="GO:0030288">
    <property type="term" value="C:outer membrane-bounded periplasmic space"/>
    <property type="evidence" value="ECO:0007669"/>
    <property type="project" value="TreeGrafter"/>
</dbReference>
<evidence type="ECO:0000313" key="3">
    <source>
        <dbReference type="EMBL" id="GEO11059.1"/>
    </source>
</evidence>
<feature type="chain" id="PRO_5021856340" evidence="2">
    <location>
        <begin position="20"/>
        <end position="214"/>
    </location>
</feature>
<accession>A0A512BGG4</accession>
<dbReference type="RefSeq" id="WP_147205169.1">
    <property type="nucleotide sequence ID" value="NZ_BJYT01000015.1"/>
</dbReference>
<comment type="caution">
    <text evidence="3">The sequence shown here is derived from an EMBL/GenBank/DDBJ whole genome shotgun (WGS) entry which is preliminary data.</text>
</comment>
<organism evidence="3 4">
    <name type="scientific">Segetibacter aerophilus</name>
    <dbReference type="NCBI Taxonomy" id="670293"/>
    <lineage>
        <taxon>Bacteria</taxon>
        <taxon>Pseudomonadati</taxon>
        <taxon>Bacteroidota</taxon>
        <taxon>Chitinophagia</taxon>
        <taxon>Chitinophagales</taxon>
        <taxon>Chitinophagaceae</taxon>
        <taxon>Segetibacter</taxon>
    </lineage>
</organism>
<dbReference type="Proteomes" id="UP000321513">
    <property type="component" value="Unassembled WGS sequence"/>
</dbReference>
<keyword evidence="2" id="KW-0732">Signal</keyword>
<proteinExistence type="predicted"/>
<dbReference type="AlphaFoldDB" id="A0A512BGG4"/>
<dbReference type="InterPro" id="IPR052211">
    <property type="entry name" value="Cpx_auxiliary_protein"/>
</dbReference>
<dbReference type="PANTHER" id="PTHR38102">
    <property type="entry name" value="PERIPLASMIC CHAPERONE SPY"/>
    <property type="match status" value="1"/>
</dbReference>
<gene>
    <name evidence="3" type="ORF">SAE01_35550</name>
</gene>
<dbReference type="Gene3D" id="1.20.120.1490">
    <property type="match status" value="1"/>
</dbReference>
<dbReference type="OrthoDB" id="669236at2"/>
<evidence type="ECO:0000256" key="1">
    <source>
        <dbReference type="SAM" id="MobiDB-lite"/>
    </source>
</evidence>
<sequence length="214" mass="24758">MKKIILGLIAVALTFSAMAQKNGNSNKNENQRKEFKNKHFKHGENLDKLNLTDAQKAQMKTINENFRQQMQDLKKQGNIAVDQQKQRREAIAKDHREKIAAILTPEQKEQFSKYAKDFKEGRKEGGRENKFNDITKDLNLTPDQSAKISSINSSFKTSLENIKQNASVSEDEKKEQMKKLMKQHRSDMEALLTNDQKEQLKSRQKNRPNRSAVK</sequence>
<protein>
    <submittedName>
        <fullName evidence="3">Uncharacterized protein</fullName>
    </submittedName>
</protein>
<feature type="compositionally biased region" description="Basic and acidic residues" evidence="1">
    <location>
        <begin position="170"/>
        <end position="188"/>
    </location>
</feature>
<feature type="region of interest" description="Disordered" evidence="1">
    <location>
        <begin position="162"/>
        <end position="214"/>
    </location>
</feature>
<reference evidence="3 4" key="1">
    <citation type="submission" date="2019-07" db="EMBL/GenBank/DDBJ databases">
        <title>Whole genome shotgun sequence of Segetibacter aerophilus NBRC 106135.</title>
        <authorList>
            <person name="Hosoyama A."/>
            <person name="Uohara A."/>
            <person name="Ohji S."/>
            <person name="Ichikawa N."/>
        </authorList>
    </citation>
    <scope>NUCLEOTIDE SEQUENCE [LARGE SCALE GENOMIC DNA]</scope>
    <source>
        <strain evidence="3 4">NBRC 106135</strain>
    </source>
</reference>
<evidence type="ECO:0000313" key="4">
    <source>
        <dbReference type="Proteomes" id="UP000321513"/>
    </source>
</evidence>
<feature type="compositionally biased region" description="Basic residues" evidence="1">
    <location>
        <begin position="202"/>
        <end position="214"/>
    </location>
</feature>
<evidence type="ECO:0000256" key="2">
    <source>
        <dbReference type="SAM" id="SignalP"/>
    </source>
</evidence>
<dbReference type="GO" id="GO:0051082">
    <property type="term" value="F:unfolded protein binding"/>
    <property type="evidence" value="ECO:0007669"/>
    <property type="project" value="TreeGrafter"/>
</dbReference>
<feature type="signal peptide" evidence="2">
    <location>
        <begin position="1"/>
        <end position="19"/>
    </location>
</feature>
<name>A0A512BGG4_9BACT</name>